<name>A0A2M8KR20_9BACT</name>
<organism evidence="2 3">
    <name type="scientific">Candidatus Roizmanbacteria bacterium CG10_big_fil_rev_8_21_14_0_10_39_6</name>
    <dbReference type="NCBI Taxonomy" id="1974853"/>
    <lineage>
        <taxon>Bacteria</taxon>
        <taxon>Candidatus Roizmaniibacteriota</taxon>
    </lineage>
</organism>
<evidence type="ECO:0008006" key="4">
    <source>
        <dbReference type="Google" id="ProtNLM"/>
    </source>
</evidence>
<dbReference type="NCBIfam" id="TIGR02532">
    <property type="entry name" value="IV_pilin_GFxxxE"/>
    <property type="match status" value="1"/>
</dbReference>
<protein>
    <recommendedName>
        <fullName evidence="4">Prepilin-type N-terminal cleavage/methylation domain-containing protein</fullName>
    </recommendedName>
</protein>
<keyword evidence="1" id="KW-1133">Transmembrane helix</keyword>
<keyword evidence="1" id="KW-0812">Transmembrane</keyword>
<dbReference type="EMBL" id="PFED01000219">
    <property type="protein sequence ID" value="PJE62358.1"/>
    <property type="molecule type" value="Genomic_DNA"/>
</dbReference>
<keyword evidence="1" id="KW-0472">Membrane</keyword>
<comment type="caution">
    <text evidence="2">The sequence shown here is derived from an EMBL/GenBank/DDBJ whole genome shotgun (WGS) entry which is preliminary data.</text>
</comment>
<evidence type="ECO:0000313" key="2">
    <source>
        <dbReference type="EMBL" id="PJE62358.1"/>
    </source>
</evidence>
<evidence type="ECO:0000256" key="1">
    <source>
        <dbReference type="SAM" id="Phobius"/>
    </source>
</evidence>
<feature type="transmembrane region" description="Helical" evidence="1">
    <location>
        <begin position="7"/>
        <end position="35"/>
    </location>
</feature>
<proteinExistence type="predicted"/>
<sequence>MKKGFTIIELVVSMGIFAMLVPLLFLVFFSTITLYTQTNALQRVKDQGDYMRTSIINKIRNTATGVISDCQITISEMGSTPCFQSTTNKLYFGYKTDANGNVYYYENNNYPTVTSATTTAFILDASSNTDFPLKSRTEGNLVRHVTPNNKTVILDYTIDFVPKTNISATQSLTYTFYVTLRK</sequence>
<dbReference type="AlphaFoldDB" id="A0A2M8KR20"/>
<accession>A0A2M8KR20</accession>
<dbReference type="Proteomes" id="UP000229554">
    <property type="component" value="Unassembled WGS sequence"/>
</dbReference>
<dbReference type="InterPro" id="IPR012902">
    <property type="entry name" value="N_methyl_site"/>
</dbReference>
<reference evidence="3" key="1">
    <citation type="submission" date="2017-09" db="EMBL/GenBank/DDBJ databases">
        <title>Depth-based differentiation of microbial function through sediment-hosted aquifers and enrichment of novel symbionts in the deep terrestrial subsurface.</title>
        <authorList>
            <person name="Probst A.J."/>
            <person name="Ladd B."/>
            <person name="Jarett J.K."/>
            <person name="Geller-Mcgrath D.E."/>
            <person name="Sieber C.M.K."/>
            <person name="Emerson J.B."/>
            <person name="Anantharaman K."/>
            <person name="Thomas B.C."/>
            <person name="Malmstrom R."/>
            <person name="Stieglmeier M."/>
            <person name="Klingl A."/>
            <person name="Woyke T."/>
            <person name="Ryan C.M."/>
            <person name="Banfield J.F."/>
        </authorList>
    </citation>
    <scope>NUCLEOTIDE SEQUENCE [LARGE SCALE GENOMIC DNA]</scope>
</reference>
<gene>
    <name evidence="2" type="ORF">COU88_05415</name>
</gene>
<dbReference type="Pfam" id="PF07963">
    <property type="entry name" value="N_methyl"/>
    <property type="match status" value="1"/>
</dbReference>
<evidence type="ECO:0000313" key="3">
    <source>
        <dbReference type="Proteomes" id="UP000229554"/>
    </source>
</evidence>